<sequence>MDSIFGVRFWRDACERAIKTSAQAVALALGGGAFNALTVDWATIGGSALGGALLSLLTSIGSNAIGDRGSASFIKLDGPRQ</sequence>
<evidence type="ECO:0008006" key="3">
    <source>
        <dbReference type="Google" id="ProtNLM"/>
    </source>
</evidence>
<dbReference type="RefSeq" id="WP_085142631.1">
    <property type="nucleotide sequence ID" value="NZ_JACKVA010000035.1"/>
</dbReference>
<dbReference type="Proteomes" id="UP000182227">
    <property type="component" value="Unassembled WGS sequence"/>
</dbReference>
<dbReference type="GeneID" id="44299613"/>
<name>A0A0U1D559_9MYCO</name>
<protein>
    <recommendedName>
        <fullName evidence="3">Holin</fullName>
    </recommendedName>
</protein>
<dbReference type="InterPro" id="IPR020109">
    <property type="entry name" value="Holin_r1t"/>
</dbReference>
<reference evidence="1 2" key="1">
    <citation type="submission" date="2015-03" db="EMBL/GenBank/DDBJ databases">
        <authorList>
            <person name="Murphy D."/>
        </authorList>
    </citation>
    <scope>NUCLEOTIDE SEQUENCE [LARGE SCALE GENOMIC DNA]</scope>
    <source>
        <strain evidence="1 2">D16</strain>
    </source>
</reference>
<dbReference type="AlphaFoldDB" id="A0A0U1D559"/>
<evidence type="ECO:0000313" key="1">
    <source>
        <dbReference type="EMBL" id="CQD07374.1"/>
    </source>
</evidence>
<gene>
    <name evidence="1" type="ORF">BN970_01391</name>
</gene>
<evidence type="ECO:0000313" key="2">
    <source>
        <dbReference type="Proteomes" id="UP000182227"/>
    </source>
</evidence>
<organism evidence="1 2">
    <name type="scientific">Mycolicibacterium conceptionense</name>
    <dbReference type="NCBI Taxonomy" id="451644"/>
    <lineage>
        <taxon>Bacteria</taxon>
        <taxon>Bacillati</taxon>
        <taxon>Actinomycetota</taxon>
        <taxon>Actinomycetes</taxon>
        <taxon>Mycobacteriales</taxon>
        <taxon>Mycobacteriaceae</taxon>
        <taxon>Mycolicibacterium</taxon>
    </lineage>
</organism>
<dbReference type="EMBL" id="CTEF01000001">
    <property type="protein sequence ID" value="CQD07374.1"/>
    <property type="molecule type" value="Genomic_DNA"/>
</dbReference>
<accession>A0A0U1D559</accession>
<proteinExistence type="predicted"/>
<dbReference type="Pfam" id="PF16945">
    <property type="entry name" value="Phage_r1t_holin"/>
    <property type="match status" value="1"/>
</dbReference>